<organism evidence="2 3">
    <name type="scientific">Candidula unifasciata</name>
    <dbReference type="NCBI Taxonomy" id="100452"/>
    <lineage>
        <taxon>Eukaryota</taxon>
        <taxon>Metazoa</taxon>
        <taxon>Spiralia</taxon>
        <taxon>Lophotrochozoa</taxon>
        <taxon>Mollusca</taxon>
        <taxon>Gastropoda</taxon>
        <taxon>Heterobranchia</taxon>
        <taxon>Euthyneura</taxon>
        <taxon>Panpulmonata</taxon>
        <taxon>Eupulmonata</taxon>
        <taxon>Stylommatophora</taxon>
        <taxon>Helicina</taxon>
        <taxon>Helicoidea</taxon>
        <taxon>Geomitridae</taxon>
        <taxon>Candidula</taxon>
    </lineage>
</organism>
<sequence length="82" mass="9851">METDFIGSTLTNIIIVVERIFKNLNARQLNTCSRVCKVWRDQAKREKERRQYLRWNCFLHDNTSAVNGIDRSWWDNVTSYIL</sequence>
<dbReference type="EMBL" id="CAJHNH020003347">
    <property type="protein sequence ID" value="CAG5129099.1"/>
    <property type="molecule type" value="Genomic_DNA"/>
</dbReference>
<reference evidence="2" key="1">
    <citation type="submission" date="2021-04" db="EMBL/GenBank/DDBJ databases">
        <authorList>
            <consortium name="Molecular Ecology Group"/>
        </authorList>
    </citation>
    <scope>NUCLEOTIDE SEQUENCE</scope>
</reference>
<feature type="non-terminal residue" evidence="2">
    <location>
        <position position="1"/>
    </location>
</feature>
<name>A0A8S3ZIG4_9EUPU</name>
<dbReference type="InterPro" id="IPR001810">
    <property type="entry name" value="F-box_dom"/>
</dbReference>
<dbReference type="Gene3D" id="1.20.1280.50">
    <property type="match status" value="1"/>
</dbReference>
<comment type="caution">
    <text evidence="2">The sequence shown here is derived from an EMBL/GenBank/DDBJ whole genome shotgun (WGS) entry which is preliminary data.</text>
</comment>
<keyword evidence="3" id="KW-1185">Reference proteome</keyword>
<gene>
    <name evidence="2" type="ORF">CUNI_LOCUS14657</name>
</gene>
<evidence type="ECO:0000259" key="1">
    <source>
        <dbReference type="Pfam" id="PF12937"/>
    </source>
</evidence>
<dbReference type="Pfam" id="PF12937">
    <property type="entry name" value="F-box-like"/>
    <property type="match status" value="1"/>
</dbReference>
<feature type="domain" description="F-box" evidence="1">
    <location>
        <begin position="18"/>
        <end position="46"/>
    </location>
</feature>
<dbReference type="AlphaFoldDB" id="A0A8S3ZIG4"/>
<dbReference type="SUPFAM" id="SSF81383">
    <property type="entry name" value="F-box domain"/>
    <property type="match status" value="1"/>
</dbReference>
<dbReference type="InterPro" id="IPR036047">
    <property type="entry name" value="F-box-like_dom_sf"/>
</dbReference>
<accession>A0A8S3ZIG4</accession>
<protein>
    <recommendedName>
        <fullName evidence="1">F-box domain-containing protein</fullName>
    </recommendedName>
</protein>
<dbReference type="Proteomes" id="UP000678393">
    <property type="component" value="Unassembled WGS sequence"/>
</dbReference>
<proteinExistence type="predicted"/>
<evidence type="ECO:0000313" key="3">
    <source>
        <dbReference type="Proteomes" id="UP000678393"/>
    </source>
</evidence>
<evidence type="ECO:0000313" key="2">
    <source>
        <dbReference type="EMBL" id="CAG5129099.1"/>
    </source>
</evidence>
<dbReference type="OrthoDB" id="199913at2759"/>